<keyword evidence="1" id="KW-1133">Transmembrane helix</keyword>
<evidence type="ECO:0000259" key="2">
    <source>
        <dbReference type="Pfam" id="PF14285"/>
    </source>
</evidence>
<dbReference type="EMBL" id="JAFELM010000028">
    <property type="protein sequence ID" value="MBM6617992.1"/>
    <property type="molecule type" value="Genomic_DNA"/>
</dbReference>
<evidence type="ECO:0000313" key="3">
    <source>
        <dbReference type="EMBL" id="MBM6617992.1"/>
    </source>
</evidence>
<keyword evidence="1" id="KW-0812">Transmembrane</keyword>
<reference evidence="3 4" key="1">
    <citation type="submission" date="2021-02" db="EMBL/GenBank/DDBJ databases">
        <title>Bacillus sp. RD4P76, an endophyte from a halophyte.</title>
        <authorList>
            <person name="Sun J.-Q."/>
        </authorList>
    </citation>
    <scope>NUCLEOTIDE SEQUENCE [LARGE SCALE GENOMIC DNA]</scope>
    <source>
        <strain evidence="3 4">RD4P76</strain>
    </source>
</reference>
<comment type="caution">
    <text evidence="3">The sequence shown here is derived from an EMBL/GenBank/DDBJ whole genome shotgun (WGS) entry which is preliminary data.</text>
</comment>
<feature type="transmembrane region" description="Helical" evidence="1">
    <location>
        <begin position="48"/>
        <end position="67"/>
    </location>
</feature>
<dbReference type="Gene3D" id="2.60.40.3830">
    <property type="match status" value="1"/>
</dbReference>
<protein>
    <submittedName>
        <fullName evidence="3">DUF4367 domain-containing protein</fullName>
    </submittedName>
</protein>
<dbReference type="InterPro" id="IPR025377">
    <property type="entry name" value="DUF4367"/>
</dbReference>
<name>A0ABS2DHM8_9BACI</name>
<keyword evidence="1" id="KW-0472">Membrane</keyword>
<organism evidence="3 4">
    <name type="scientific">Bacillus suaedaesalsae</name>
    <dbReference type="NCBI Taxonomy" id="2810349"/>
    <lineage>
        <taxon>Bacteria</taxon>
        <taxon>Bacillati</taxon>
        <taxon>Bacillota</taxon>
        <taxon>Bacilli</taxon>
        <taxon>Bacillales</taxon>
        <taxon>Bacillaceae</taxon>
        <taxon>Bacillus</taxon>
    </lineage>
</organism>
<evidence type="ECO:0000313" key="4">
    <source>
        <dbReference type="Proteomes" id="UP001518925"/>
    </source>
</evidence>
<feature type="domain" description="DUF4367" evidence="2">
    <location>
        <begin position="270"/>
        <end position="348"/>
    </location>
</feature>
<dbReference type="RefSeq" id="WP_204203341.1">
    <property type="nucleotide sequence ID" value="NZ_JAFELM010000028.1"/>
</dbReference>
<keyword evidence="4" id="KW-1185">Reference proteome</keyword>
<sequence>MEEKLINLRKSMNSTTHKGRHFTEFQKSKIKKAILAKDRMMPSKVKRYLIFAITPITISLAMIFLIVEINKLTSNPESSHGGTNLETVKEDWEPRNEFVKENKVLFEILPDPALTAKKSYGYIFSFTESFETFNGKKMAIYATHKDSGLQITIQPPTTITQPSSGYDSLQRYTLFASAPLSGFWKFKVVLDEKVYGDVILYIRDAPTDENQDYLLDSNLKLVDYDNEGIAVELKKRGIEHELPSKLPVKIIGHEIVEGNPNNPYAPKNVVIQLNGEDGVLFTISADTADPDAFFHDEGRNSNQVISINGNKGLYMEGVVVKWIEEDVSYLFTSNERLSKETMIKIAESFK</sequence>
<accession>A0ABS2DHM8</accession>
<gene>
    <name evidence="3" type="ORF">JR050_09960</name>
</gene>
<dbReference type="Pfam" id="PF14285">
    <property type="entry name" value="DUF4367"/>
    <property type="match status" value="1"/>
</dbReference>
<proteinExistence type="predicted"/>
<evidence type="ECO:0000256" key="1">
    <source>
        <dbReference type="SAM" id="Phobius"/>
    </source>
</evidence>
<dbReference type="Proteomes" id="UP001518925">
    <property type="component" value="Unassembled WGS sequence"/>
</dbReference>